<dbReference type="RefSeq" id="WP_063340541.1">
    <property type="nucleotide sequence ID" value="NZ_LUKJ01000002.1"/>
</dbReference>
<dbReference type="AlphaFoldDB" id="A0A166QM15"/>
<reference evidence="1 2" key="2">
    <citation type="journal article" date="2018" name="Nature">
        <title>Mutant phenotypes for thousands of bacterial genes of unknown function.</title>
        <authorList>
            <person name="Price M.N."/>
            <person name="Wetmore K.M."/>
            <person name="Waters R.J."/>
            <person name="Callaghan M."/>
            <person name="Ray J."/>
            <person name="Liu H."/>
            <person name="Kuehl J.V."/>
            <person name="Melnyk R.A."/>
            <person name="Lamson J.S."/>
            <person name="Suh Y."/>
            <person name="Carlson H.K."/>
            <person name="Esquivel Z."/>
            <person name="Sadeeshkumar H."/>
            <person name="Chakraborty R."/>
            <person name="Zane G.M."/>
            <person name="Rubin B.E."/>
            <person name="Wall J.D."/>
            <person name="Visel A."/>
            <person name="Bristow J."/>
            <person name="Blow M.J."/>
            <person name="Arkin A.P."/>
            <person name="Deutschbauer A.M."/>
        </authorList>
    </citation>
    <scope>NUCLEOTIDE SEQUENCE [LARGE SCALE GENOMIC DNA]</scope>
    <source>
        <strain evidence="1 2">FW300-N1B4</strain>
    </source>
</reference>
<sequence>MINAEVEVEVIAEDGLSGEIWKFFVHSEREMRASYFARVSRPSKRHKWSVQAHWNQRNDRTATIKKSELCLTLEIMAQAKRAFIQRLEQNLVVSI</sequence>
<gene>
    <name evidence="1" type="ORF">A1D17_02845</name>
</gene>
<dbReference type="Proteomes" id="UP000076489">
    <property type="component" value="Unassembled WGS sequence"/>
</dbReference>
<comment type="caution">
    <text evidence="1">The sequence shown here is derived from an EMBL/GenBank/DDBJ whole genome shotgun (WGS) entry which is preliminary data.</text>
</comment>
<name>A0A166QM15_PSEFL</name>
<proteinExistence type="predicted"/>
<organism evidence="1 2">
    <name type="scientific">Pseudomonas fluorescens</name>
    <dbReference type="NCBI Taxonomy" id="294"/>
    <lineage>
        <taxon>Bacteria</taxon>
        <taxon>Pseudomonadati</taxon>
        <taxon>Pseudomonadota</taxon>
        <taxon>Gammaproteobacteria</taxon>
        <taxon>Pseudomonadales</taxon>
        <taxon>Pseudomonadaceae</taxon>
        <taxon>Pseudomonas</taxon>
    </lineage>
</organism>
<dbReference type="EMBL" id="LUKJ01000002">
    <property type="protein sequence ID" value="KZN20495.1"/>
    <property type="molecule type" value="Genomic_DNA"/>
</dbReference>
<reference evidence="2" key="1">
    <citation type="submission" date="2016-03" db="EMBL/GenBank/DDBJ databases">
        <authorList>
            <person name="Ray J."/>
            <person name="Price M."/>
            <person name="Deutschbauer A."/>
        </authorList>
    </citation>
    <scope>NUCLEOTIDE SEQUENCE [LARGE SCALE GENOMIC DNA]</scope>
    <source>
        <strain evidence="2">FW300-N1B4</strain>
    </source>
</reference>
<evidence type="ECO:0000313" key="2">
    <source>
        <dbReference type="Proteomes" id="UP000076489"/>
    </source>
</evidence>
<evidence type="ECO:0000313" key="1">
    <source>
        <dbReference type="EMBL" id="KZN20495.1"/>
    </source>
</evidence>
<protein>
    <submittedName>
        <fullName evidence="1">Uncharacterized protein</fullName>
    </submittedName>
</protein>
<accession>A0A166QM15</accession>